<reference evidence="1 2" key="1">
    <citation type="journal article" date="2018" name="Front. Plant Sci.">
        <title>Red Clover (Trifolium pratense) and Zigzag Clover (T. medium) - A Picture of Genomic Similarities and Differences.</title>
        <authorList>
            <person name="Dluhosova J."/>
            <person name="Istvanek J."/>
            <person name="Nedelnik J."/>
            <person name="Repkova J."/>
        </authorList>
    </citation>
    <scope>NUCLEOTIDE SEQUENCE [LARGE SCALE GENOMIC DNA]</scope>
    <source>
        <strain evidence="2">cv. 10/8</strain>
        <tissue evidence="1">Leaf</tissue>
    </source>
</reference>
<accession>A0A392SGM7</accession>
<proteinExistence type="predicted"/>
<evidence type="ECO:0000313" key="2">
    <source>
        <dbReference type="Proteomes" id="UP000265520"/>
    </source>
</evidence>
<dbReference type="AlphaFoldDB" id="A0A392SGM7"/>
<dbReference type="EMBL" id="LXQA010380794">
    <property type="protein sequence ID" value="MCI48048.1"/>
    <property type="molecule type" value="Genomic_DNA"/>
</dbReference>
<protein>
    <submittedName>
        <fullName evidence="1">Uncharacterized protein</fullName>
    </submittedName>
</protein>
<sequence length="63" mass="7061">MSGERKLAICLVSLLSESPLQFARPPAIRFLIGPSTINICTPRPIAMGARRCVKKFYICYEMT</sequence>
<comment type="caution">
    <text evidence="1">The sequence shown here is derived from an EMBL/GenBank/DDBJ whole genome shotgun (WGS) entry which is preliminary data.</text>
</comment>
<dbReference type="Proteomes" id="UP000265520">
    <property type="component" value="Unassembled WGS sequence"/>
</dbReference>
<keyword evidence="2" id="KW-1185">Reference proteome</keyword>
<name>A0A392SGM7_9FABA</name>
<organism evidence="1 2">
    <name type="scientific">Trifolium medium</name>
    <dbReference type="NCBI Taxonomy" id="97028"/>
    <lineage>
        <taxon>Eukaryota</taxon>
        <taxon>Viridiplantae</taxon>
        <taxon>Streptophyta</taxon>
        <taxon>Embryophyta</taxon>
        <taxon>Tracheophyta</taxon>
        <taxon>Spermatophyta</taxon>
        <taxon>Magnoliopsida</taxon>
        <taxon>eudicotyledons</taxon>
        <taxon>Gunneridae</taxon>
        <taxon>Pentapetalae</taxon>
        <taxon>rosids</taxon>
        <taxon>fabids</taxon>
        <taxon>Fabales</taxon>
        <taxon>Fabaceae</taxon>
        <taxon>Papilionoideae</taxon>
        <taxon>50 kb inversion clade</taxon>
        <taxon>NPAAA clade</taxon>
        <taxon>Hologalegina</taxon>
        <taxon>IRL clade</taxon>
        <taxon>Trifolieae</taxon>
        <taxon>Trifolium</taxon>
    </lineage>
</organism>
<evidence type="ECO:0000313" key="1">
    <source>
        <dbReference type="EMBL" id="MCI48048.1"/>
    </source>
</evidence>